<comment type="caution">
    <text evidence="1">The sequence shown here is derived from an EMBL/GenBank/DDBJ whole genome shotgun (WGS) entry which is preliminary data.</text>
</comment>
<reference evidence="1 2" key="1">
    <citation type="submission" date="2018-04" db="EMBL/GenBank/DDBJ databases">
        <authorList>
            <person name="Eckel V.P."/>
            <person name="Vogel R.F."/>
        </authorList>
    </citation>
    <scope>NUCLEOTIDE SEQUENCE [LARGE SCALE GENOMIC DNA]</scope>
    <source>
        <strain evidence="2">TMW 2.1764</strain>
    </source>
</reference>
<accession>A0A5N6S1H1</accession>
<protein>
    <submittedName>
        <fullName evidence="1">Uncharacterized protein</fullName>
    </submittedName>
</protein>
<sequence>MKDGVDKFVEGDYTASGTYALSDKPGADGLYIISTLYSDSNGLCMTSKPELCHKGAEKMGVYINQFSIKASDGGKQLTLTPEFDQVRAKSFLAPNQGFMAVPFGSQCEYDMTKGALKDPDCATLIRQ</sequence>
<gene>
    <name evidence="1" type="ORF">DDE84_05955</name>
</gene>
<dbReference type="AlphaFoldDB" id="A0A5N6S1H1"/>
<evidence type="ECO:0000313" key="2">
    <source>
        <dbReference type="Proteomes" id="UP000325415"/>
    </source>
</evidence>
<name>A0A5N6S1H1_9BIFI</name>
<keyword evidence="2" id="KW-1185">Reference proteome</keyword>
<organism evidence="1 2">
    <name type="scientific">Bifidobacterium tibiigranuli</name>
    <dbReference type="NCBI Taxonomy" id="2172043"/>
    <lineage>
        <taxon>Bacteria</taxon>
        <taxon>Bacillati</taxon>
        <taxon>Actinomycetota</taxon>
        <taxon>Actinomycetes</taxon>
        <taxon>Bifidobacteriales</taxon>
        <taxon>Bifidobacteriaceae</taxon>
        <taxon>Bifidobacterium</taxon>
    </lineage>
</organism>
<evidence type="ECO:0000313" key="1">
    <source>
        <dbReference type="EMBL" id="KAE8128426.1"/>
    </source>
</evidence>
<dbReference type="Proteomes" id="UP000325415">
    <property type="component" value="Unassembled WGS sequence"/>
</dbReference>
<proteinExistence type="predicted"/>
<dbReference type="EMBL" id="QDAG01000005">
    <property type="protein sequence ID" value="KAE8128426.1"/>
    <property type="molecule type" value="Genomic_DNA"/>
</dbReference>